<dbReference type="OrthoDB" id="1033069at2"/>
<dbReference type="eggNOG" id="COG2913">
    <property type="taxonomic scope" value="Bacteria"/>
</dbReference>
<sequence length="227" mass="26838">MKRFFAVAITIVAQILFFSSFAQNLRGLRITSEEYPIIVYIDQQEISMPTMSCFVANLKRSYYHIKIYRSSRFGGKERCVYNQKVYYNGRGVVNIVVGSDYGDSFPWPPQDSEDNWDNGNGWNNYGKEMSSDQFETFYKKYKKLSFESEREELLSYVLSYSMLYSAQALRLVKDCSFNSEKKKLIEKVYPNIIDKHNFYQVIEELDFSSDKEEMYKKLSKLNQDAKW</sequence>
<name>A0A0A2G3Y4_9PORP</name>
<evidence type="ECO:0000259" key="1">
    <source>
        <dbReference type="Pfam" id="PF14771"/>
    </source>
</evidence>
<organism evidence="2 3">
    <name type="scientific">Porphyromonas gingivicanis</name>
    <dbReference type="NCBI Taxonomy" id="266762"/>
    <lineage>
        <taxon>Bacteria</taxon>
        <taxon>Pseudomonadati</taxon>
        <taxon>Bacteroidota</taxon>
        <taxon>Bacteroidia</taxon>
        <taxon>Bacteroidales</taxon>
        <taxon>Porphyromonadaceae</taxon>
        <taxon>Porphyromonas</taxon>
    </lineage>
</organism>
<evidence type="ECO:0000313" key="3">
    <source>
        <dbReference type="Proteomes" id="UP000030134"/>
    </source>
</evidence>
<dbReference type="InterPro" id="IPR028011">
    <property type="entry name" value="DUF4476"/>
</dbReference>
<feature type="domain" description="DUF4476" evidence="1">
    <location>
        <begin position="129"/>
        <end position="216"/>
    </location>
</feature>
<evidence type="ECO:0000313" key="2">
    <source>
        <dbReference type="EMBL" id="KGN97921.1"/>
    </source>
</evidence>
<gene>
    <name evidence="2" type="ORF">HQ36_03045</name>
</gene>
<accession>A0A0A2G3Y4</accession>
<dbReference type="Pfam" id="PF14771">
    <property type="entry name" value="DUF4476"/>
    <property type="match status" value="1"/>
</dbReference>
<dbReference type="RefSeq" id="WP_036883387.1">
    <property type="nucleotide sequence ID" value="NZ_JQZW01000008.1"/>
</dbReference>
<reference evidence="2 3" key="1">
    <citation type="submission" date="2014-08" db="EMBL/GenBank/DDBJ databases">
        <title>Porphyromonas gingivicanis strain:COT-022_OH1391 Genome sequencing.</title>
        <authorList>
            <person name="Wallis C."/>
            <person name="Deusch O."/>
            <person name="O'Flynn C."/>
            <person name="Davis I."/>
            <person name="Jospin G."/>
            <person name="Darling A.E."/>
            <person name="Coil D.A."/>
            <person name="Alexiev A."/>
            <person name="Horsfall A."/>
            <person name="Kirkwood N."/>
            <person name="Harris S."/>
            <person name="Eisen J.A."/>
        </authorList>
    </citation>
    <scope>NUCLEOTIDE SEQUENCE [LARGE SCALE GENOMIC DNA]</scope>
    <source>
        <strain evidence="3">COT-022 OH1391</strain>
    </source>
</reference>
<dbReference type="Proteomes" id="UP000030134">
    <property type="component" value="Unassembled WGS sequence"/>
</dbReference>
<protein>
    <recommendedName>
        <fullName evidence="1">DUF4476 domain-containing protein</fullName>
    </recommendedName>
</protein>
<keyword evidence="3" id="KW-1185">Reference proteome</keyword>
<dbReference type="EMBL" id="JQZW01000008">
    <property type="protein sequence ID" value="KGN97921.1"/>
    <property type="molecule type" value="Genomic_DNA"/>
</dbReference>
<comment type="caution">
    <text evidence="2">The sequence shown here is derived from an EMBL/GenBank/DDBJ whole genome shotgun (WGS) entry which is preliminary data.</text>
</comment>
<dbReference type="STRING" id="266762.HQ36_03045"/>
<proteinExistence type="predicted"/>
<dbReference type="AlphaFoldDB" id="A0A0A2G3Y4"/>